<protein>
    <submittedName>
        <fullName evidence="1">Uncharacterized protein</fullName>
    </submittedName>
</protein>
<evidence type="ECO:0000313" key="1">
    <source>
        <dbReference type="EMBL" id="HCO25584.1"/>
    </source>
</evidence>
<name>A0A3D3R9N1_9PLAN</name>
<proteinExistence type="predicted"/>
<evidence type="ECO:0000313" key="2">
    <source>
        <dbReference type="Proteomes" id="UP000263642"/>
    </source>
</evidence>
<reference evidence="1 2" key="1">
    <citation type="journal article" date="2018" name="Nat. Biotechnol.">
        <title>A standardized bacterial taxonomy based on genome phylogeny substantially revises the tree of life.</title>
        <authorList>
            <person name="Parks D.H."/>
            <person name="Chuvochina M."/>
            <person name="Waite D.W."/>
            <person name="Rinke C."/>
            <person name="Skarshewski A."/>
            <person name="Chaumeil P.A."/>
            <person name="Hugenholtz P."/>
        </authorList>
    </citation>
    <scope>NUCLEOTIDE SEQUENCE [LARGE SCALE GENOMIC DNA]</scope>
    <source>
        <strain evidence="1">UBA9375</strain>
    </source>
</reference>
<sequence>MSIVICSLLFSYYKVNHSFLFLVHFTFFFQSKVKNEIQVIGKRMVISDYQSLFQSFEVFCLKPME</sequence>
<dbReference type="Proteomes" id="UP000263642">
    <property type="component" value="Unassembled WGS sequence"/>
</dbReference>
<dbReference type="AlphaFoldDB" id="A0A3D3R9N1"/>
<organism evidence="1 2">
    <name type="scientific">Gimesia maris</name>
    <dbReference type="NCBI Taxonomy" id="122"/>
    <lineage>
        <taxon>Bacteria</taxon>
        <taxon>Pseudomonadati</taxon>
        <taxon>Planctomycetota</taxon>
        <taxon>Planctomycetia</taxon>
        <taxon>Planctomycetales</taxon>
        <taxon>Planctomycetaceae</taxon>
        <taxon>Gimesia</taxon>
    </lineage>
</organism>
<gene>
    <name evidence="1" type="ORF">DIT97_22105</name>
</gene>
<dbReference type="EMBL" id="DQAY01000133">
    <property type="protein sequence ID" value="HCO25584.1"/>
    <property type="molecule type" value="Genomic_DNA"/>
</dbReference>
<comment type="caution">
    <text evidence="1">The sequence shown here is derived from an EMBL/GenBank/DDBJ whole genome shotgun (WGS) entry which is preliminary data.</text>
</comment>
<accession>A0A3D3R9N1</accession>